<accession>A0A0C3KWV7</accession>
<protein>
    <submittedName>
        <fullName evidence="1">Uncharacterized protein</fullName>
    </submittedName>
</protein>
<dbReference type="AlphaFoldDB" id="A0A0C3KWV7"/>
<sequence>MSVFQIQPNGGPSPSNGVFTGHLVPRLVILAAPAPSLLAQIGLVIGDEVADITPTVAILVPKDAVGNSLGKTMQIDMSDSANALQ</sequence>
<name>A0A0C3KWV7_9AGAM</name>
<evidence type="ECO:0000313" key="2">
    <source>
        <dbReference type="Proteomes" id="UP000054248"/>
    </source>
</evidence>
<dbReference type="HOGENOM" id="CLU_2514314_0_0_1"/>
<proteinExistence type="predicted"/>
<organism evidence="1 2">
    <name type="scientific">Tulasnella calospora MUT 4182</name>
    <dbReference type="NCBI Taxonomy" id="1051891"/>
    <lineage>
        <taxon>Eukaryota</taxon>
        <taxon>Fungi</taxon>
        <taxon>Dikarya</taxon>
        <taxon>Basidiomycota</taxon>
        <taxon>Agaricomycotina</taxon>
        <taxon>Agaricomycetes</taxon>
        <taxon>Cantharellales</taxon>
        <taxon>Tulasnellaceae</taxon>
        <taxon>Tulasnella</taxon>
    </lineage>
</organism>
<dbReference type="Proteomes" id="UP000054248">
    <property type="component" value="Unassembled WGS sequence"/>
</dbReference>
<reference evidence="1 2" key="1">
    <citation type="submission" date="2014-04" db="EMBL/GenBank/DDBJ databases">
        <authorList>
            <consortium name="DOE Joint Genome Institute"/>
            <person name="Kuo A."/>
            <person name="Girlanda M."/>
            <person name="Perotto S."/>
            <person name="Kohler A."/>
            <person name="Nagy L.G."/>
            <person name="Floudas D."/>
            <person name="Copeland A."/>
            <person name="Barry K.W."/>
            <person name="Cichocki N."/>
            <person name="Veneault-Fourrey C."/>
            <person name="LaButti K."/>
            <person name="Lindquist E.A."/>
            <person name="Lipzen A."/>
            <person name="Lundell T."/>
            <person name="Morin E."/>
            <person name="Murat C."/>
            <person name="Sun H."/>
            <person name="Tunlid A."/>
            <person name="Henrissat B."/>
            <person name="Grigoriev I.V."/>
            <person name="Hibbett D.S."/>
            <person name="Martin F."/>
            <person name="Nordberg H.P."/>
            <person name="Cantor M.N."/>
            <person name="Hua S.X."/>
        </authorList>
    </citation>
    <scope>NUCLEOTIDE SEQUENCE [LARGE SCALE GENOMIC DNA]</scope>
    <source>
        <strain evidence="1 2">MUT 4182</strain>
    </source>
</reference>
<keyword evidence="2" id="KW-1185">Reference proteome</keyword>
<evidence type="ECO:0000313" key="1">
    <source>
        <dbReference type="EMBL" id="KIO25913.1"/>
    </source>
</evidence>
<reference evidence="2" key="2">
    <citation type="submission" date="2015-01" db="EMBL/GenBank/DDBJ databases">
        <title>Evolutionary Origins and Diversification of the Mycorrhizal Mutualists.</title>
        <authorList>
            <consortium name="DOE Joint Genome Institute"/>
            <consortium name="Mycorrhizal Genomics Consortium"/>
            <person name="Kohler A."/>
            <person name="Kuo A."/>
            <person name="Nagy L.G."/>
            <person name="Floudas D."/>
            <person name="Copeland A."/>
            <person name="Barry K.W."/>
            <person name="Cichocki N."/>
            <person name="Veneault-Fourrey C."/>
            <person name="LaButti K."/>
            <person name="Lindquist E.A."/>
            <person name="Lipzen A."/>
            <person name="Lundell T."/>
            <person name="Morin E."/>
            <person name="Murat C."/>
            <person name="Riley R."/>
            <person name="Ohm R."/>
            <person name="Sun H."/>
            <person name="Tunlid A."/>
            <person name="Henrissat B."/>
            <person name="Grigoriev I.V."/>
            <person name="Hibbett D.S."/>
            <person name="Martin F."/>
        </authorList>
    </citation>
    <scope>NUCLEOTIDE SEQUENCE [LARGE SCALE GENOMIC DNA]</scope>
    <source>
        <strain evidence="2">MUT 4182</strain>
    </source>
</reference>
<gene>
    <name evidence="1" type="ORF">M407DRAFT_24767</name>
</gene>
<dbReference type="EMBL" id="KN823033">
    <property type="protein sequence ID" value="KIO25913.1"/>
    <property type="molecule type" value="Genomic_DNA"/>
</dbReference>